<dbReference type="Pfam" id="PF05050">
    <property type="entry name" value="Methyltransf_21"/>
    <property type="match status" value="1"/>
</dbReference>
<name>A0A1H2QA59_THIRO</name>
<dbReference type="OrthoDB" id="4104638at2"/>
<dbReference type="NCBIfam" id="TIGR01444">
    <property type="entry name" value="fkbM_fam"/>
    <property type="match status" value="1"/>
</dbReference>
<proteinExistence type="predicted"/>
<dbReference type="Gene3D" id="3.40.50.150">
    <property type="entry name" value="Vaccinia Virus protein VP39"/>
    <property type="match status" value="1"/>
</dbReference>
<feature type="domain" description="Methyltransferase FkbM" evidence="1">
    <location>
        <begin position="71"/>
        <end position="241"/>
    </location>
</feature>
<sequence>MALIITGLLLRQYSQYMKNPFGQAVHTTLNRFGLELRLTRNLQAARERERAERQLEPWRLLQHYDVRTVLDIGANEGQFAKLIRDLCPRTLVYSFEPLPDIHILLQRRFRNDPSVVPVPCGLSDGAGRVVMNRSTFSPSSSLLPMAELHRTEYPHSAPQTTVEVDVQRLDDWMTASGLKAGPHVLVKLDVQGHELAVIRGGINTLRQARFAIVEVSFFELYERQPLFDGIYRELRALGYVYRGSLEQTFSHQQDRILFADALFENIFD</sequence>
<dbReference type="STRING" id="1058.SAMN05421783_101190"/>
<dbReference type="Proteomes" id="UP000198816">
    <property type="component" value="Unassembled WGS sequence"/>
</dbReference>
<keyword evidence="3" id="KW-1185">Reference proteome</keyword>
<evidence type="ECO:0000313" key="3">
    <source>
        <dbReference type="Proteomes" id="UP000198816"/>
    </source>
</evidence>
<gene>
    <name evidence="2" type="ORF">SAMN05421783_101190</name>
</gene>
<dbReference type="InterPro" id="IPR006342">
    <property type="entry name" value="FkbM_mtfrase"/>
</dbReference>
<dbReference type="GO" id="GO:0008171">
    <property type="term" value="F:O-methyltransferase activity"/>
    <property type="evidence" value="ECO:0007669"/>
    <property type="project" value="TreeGrafter"/>
</dbReference>
<dbReference type="InterPro" id="IPR053188">
    <property type="entry name" value="FkbM_Methyltransferase"/>
</dbReference>
<dbReference type="EMBL" id="FNNZ01000001">
    <property type="protein sequence ID" value="SDW04113.1"/>
    <property type="molecule type" value="Genomic_DNA"/>
</dbReference>
<dbReference type="PANTHER" id="PTHR36973">
    <property type="entry name" value="SLL1456 PROTEIN-RELATED"/>
    <property type="match status" value="1"/>
</dbReference>
<dbReference type="AlphaFoldDB" id="A0A1H2QA59"/>
<dbReference type="PANTHER" id="PTHR36973:SF4">
    <property type="entry name" value="NODULATION PROTEIN"/>
    <property type="match status" value="1"/>
</dbReference>
<organism evidence="2 3">
    <name type="scientific">Thiocapsa roseopersicina</name>
    <dbReference type="NCBI Taxonomy" id="1058"/>
    <lineage>
        <taxon>Bacteria</taxon>
        <taxon>Pseudomonadati</taxon>
        <taxon>Pseudomonadota</taxon>
        <taxon>Gammaproteobacteria</taxon>
        <taxon>Chromatiales</taxon>
        <taxon>Chromatiaceae</taxon>
        <taxon>Thiocapsa</taxon>
    </lineage>
</organism>
<evidence type="ECO:0000313" key="2">
    <source>
        <dbReference type="EMBL" id="SDW04113.1"/>
    </source>
</evidence>
<keyword evidence="2" id="KW-0489">Methyltransferase</keyword>
<accession>A0A1H2QA59</accession>
<dbReference type="GO" id="GO:0032259">
    <property type="term" value="P:methylation"/>
    <property type="evidence" value="ECO:0007669"/>
    <property type="project" value="UniProtKB-KW"/>
</dbReference>
<dbReference type="InterPro" id="IPR029063">
    <property type="entry name" value="SAM-dependent_MTases_sf"/>
</dbReference>
<protein>
    <submittedName>
        <fullName evidence="2">Methyltransferase, FkbM family</fullName>
    </submittedName>
</protein>
<reference evidence="3" key="1">
    <citation type="submission" date="2016-10" db="EMBL/GenBank/DDBJ databases">
        <authorList>
            <person name="Varghese N."/>
            <person name="Submissions S."/>
        </authorList>
    </citation>
    <scope>NUCLEOTIDE SEQUENCE [LARGE SCALE GENOMIC DNA]</scope>
    <source>
        <strain evidence="3">DSM 217</strain>
    </source>
</reference>
<keyword evidence="2" id="KW-0808">Transferase</keyword>
<dbReference type="SUPFAM" id="SSF53335">
    <property type="entry name" value="S-adenosyl-L-methionine-dependent methyltransferases"/>
    <property type="match status" value="1"/>
</dbReference>
<evidence type="ECO:0000259" key="1">
    <source>
        <dbReference type="Pfam" id="PF05050"/>
    </source>
</evidence>